<comment type="similarity">
    <text evidence="3">Belongs to the SAAL1 family.</text>
</comment>
<dbReference type="GO" id="GO:0005654">
    <property type="term" value="C:nucleoplasm"/>
    <property type="evidence" value="ECO:0007669"/>
    <property type="project" value="TreeGrafter"/>
</dbReference>
<comment type="caution">
    <text evidence="5">The sequence shown here is derived from an EMBL/GenBank/DDBJ whole genome shotgun (WGS) entry which is preliminary data.</text>
</comment>
<dbReference type="InterPro" id="IPR016024">
    <property type="entry name" value="ARM-type_fold"/>
</dbReference>
<dbReference type="PANTHER" id="PTHR23424">
    <property type="entry name" value="SERUM AMYLOID A"/>
    <property type="match status" value="1"/>
</dbReference>
<feature type="compositionally biased region" description="Polar residues" evidence="4">
    <location>
        <begin position="526"/>
        <end position="555"/>
    </location>
</feature>
<evidence type="ECO:0000256" key="4">
    <source>
        <dbReference type="SAM" id="MobiDB-lite"/>
    </source>
</evidence>
<protein>
    <submittedName>
        <fullName evidence="5">Protein saal1-like</fullName>
    </submittedName>
</protein>
<feature type="compositionally biased region" description="Basic and acidic residues" evidence="4">
    <location>
        <begin position="566"/>
        <end position="585"/>
    </location>
</feature>
<feature type="compositionally biased region" description="Basic and acidic residues" evidence="4">
    <location>
        <begin position="451"/>
        <end position="464"/>
    </location>
</feature>
<dbReference type="Proteomes" id="UP000762676">
    <property type="component" value="Unassembled WGS sequence"/>
</dbReference>
<evidence type="ECO:0000313" key="6">
    <source>
        <dbReference type="Proteomes" id="UP000762676"/>
    </source>
</evidence>
<accession>A0AAV4IUZ3</accession>
<evidence type="ECO:0000256" key="1">
    <source>
        <dbReference type="ARBA" id="ARBA00004123"/>
    </source>
</evidence>
<keyword evidence="6" id="KW-1185">Reference proteome</keyword>
<feature type="region of interest" description="Disordered" evidence="4">
    <location>
        <begin position="309"/>
        <end position="369"/>
    </location>
</feature>
<gene>
    <name evidence="5" type="ORF">ElyMa_003128100</name>
</gene>
<dbReference type="InterPro" id="IPR052464">
    <property type="entry name" value="Synovial_Prolif_Regulator"/>
</dbReference>
<dbReference type="SUPFAM" id="SSF48371">
    <property type="entry name" value="ARM repeat"/>
    <property type="match status" value="1"/>
</dbReference>
<dbReference type="PANTHER" id="PTHR23424:SF23">
    <property type="entry name" value="PROTEIN SAAL1"/>
    <property type="match status" value="1"/>
</dbReference>
<reference evidence="5 6" key="1">
    <citation type="journal article" date="2021" name="Elife">
        <title>Chloroplast acquisition without the gene transfer in kleptoplastic sea slugs, Plakobranchus ocellatus.</title>
        <authorList>
            <person name="Maeda T."/>
            <person name="Takahashi S."/>
            <person name="Yoshida T."/>
            <person name="Shimamura S."/>
            <person name="Takaki Y."/>
            <person name="Nagai Y."/>
            <person name="Toyoda A."/>
            <person name="Suzuki Y."/>
            <person name="Arimoto A."/>
            <person name="Ishii H."/>
            <person name="Satoh N."/>
            <person name="Nishiyama T."/>
            <person name="Hasebe M."/>
            <person name="Maruyama T."/>
            <person name="Minagawa J."/>
            <person name="Obokata J."/>
            <person name="Shigenobu S."/>
        </authorList>
    </citation>
    <scope>NUCLEOTIDE SEQUENCE [LARGE SCALE GENOMIC DNA]</scope>
</reference>
<organism evidence="5 6">
    <name type="scientific">Elysia marginata</name>
    <dbReference type="NCBI Taxonomy" id="1093978"/>
    <lineage>
        <taxon>Eukaryota</taxon>
        <taxon>Metazoa</taxon>
        <taxon>Spiralia</taxon>
        <taxon>Lophotrochozoa</taxon>
        <taxon>Mollusca</taxon>
        <taxon>Gastropoda</taxon>
        <taxon>Heterobranchia</taxon>
        <taxon>Euthyneura</taxon>
        <taxon>Panpulmonata</taxon>
        <taxon>Sacoglossa</taxon>
        <taxon>Placobranchoidea</taxon>
        <taxon>Plakobranchidae</taxon>
        <taxon>Elysia</taxon>
    </lineage>
</organism>
<feature type="compositionally biased region" description="Low complexity" evidence="4">
    <location>
        <begin position="586"/>
        <end position="595"/>
    </location>
</feature>
<dbReference type="AlphaFoldDB" id="A0AAV4IUZ3"/>
<feature type="compositionally biased region" description="Basic and acidic residues" evidence="4">
    <location>
        <begin position="409"/>
        <end position="422"/>
    </location>
</feature>
<name>A0AAV4IUZ3_9GAST</name>
<evidence type="ECO:0000256" key="3">
    <source>
        <dbReference type="ARBA" id="ARBA00038401"/>
    </source>
</evidence>
<feature type="region of interest" description="Disordered" evidence="4">
    <location>
        <begin position="383"/>
        <end position="652"/>
    </location>
</feature>
<comment type="subcellular location">
    <subcellularLocation>
        <location evidence="1">Nucleus</location>
    </subcellularLocation>
</comment>
<dbReference type="Gene3D" id="1.25.10.10">
    <property type="entry name" value="Leucine-rich Repeat Variant"/>
    <property type="match status" value="1"/>
</dbReference>
<evidence type="ECO:0000313" key="5">
    <source>
        <dbReference type="EMBL" id="GFS13087.1"/>
    </source>
</evidence>
<evidence type="ECO:0000256" key="2">
    <source>
        <dbReference type="ARBA" id="ARBA00023242"/>
    </source>
</evidence>
<dbReference type="EMBL" id="BMAT01006457">
    <property type="protein sequence ID" value="GFS13087.1"/>
    <property type="molecule type" value="Genomic_DNA"/>
</dbReference>
<sequence length="762" mass="85080">MSKQLDGETEFEIEEPLGNPAPPPDVDLEKLRGDRIGDTVFSGKWCIQTVMKLIQSNVVVKADEAGDHAADVVDMDEELQNEVGALWDMTSNVQVCQYLHSVGAVESICYVISNSRCPRATEMCVGMLANIIYHNELWDIMKEDTSFFSILIQLLTSTDQPVLLEVNRFFNTALCHERCEFFYTTLNNNGQLVVQELLRILSGSTNGDLLKQVTELVYSLMYKDEQDTQFNSRFADPDFVLAVVEASKELGLSHESSGQNYIMEIFHSFTTYEAGVEAIAPSFLHCVLTTLVALYRKLGQYHIISNSSHKARKHQLGTSETTWQSQEEREEEEADVARCGDEESSEIDAGVKHNRSPASGAGNSKNLQGSWSERAFATARLDGGLGSETGAFRTPEASPRPAYKTSARTGRELEVSWSERRLASPLVAEEDEEEDTVEKWKLPRERRRFRRREDGGGNRNKKETPNNQEDENQLLEHLKQESLDNASPKAAQDFSETDQTSEETSSNTLPEHGVSGQEDTLHLEDSSNTLKAMRIQSQDRTASESRLSGGFTPSGTDAPDMDQEKDESTADVEKAAPDRWEDRPQTDSSPPSSSSTHKKQHKSGSHTAHSPQRERQEERKHEDMDGVDVGFDYMEKDDGEDGGEMHKSVGSNGSHKYRALLAVIRDFLVDYLNSMAQVSEEQDGNTPVISATVRYLDQQCSSTELRALTRCVRDSLGLDSSQERDSLDDGHLVLQRLQSMCDKFRASHLKLVLTSCVSNGSS</sequence>
<dbReference type="InterPro" id="IPR011989">
    <property type="entry name" value="ARM-like"/>
</dbReference>
<feature type="region of interest" description="Disordered" evidence="4">
    <location>
        <begin position="1"/>
        <end position="25"/>
    </location>
</feature>
<keyword evidence="2" id="KW-0539">Nucleus</keyword>
<feature type="compositionally biased region" description="Basic and acidic residues" evidence="4">
    <location>
        <begin position="611"/>
        <end position="624"/>
    </location>
</feature>
<proteinExistence type="inferred from homology"/>